<evidence type="ECO:0000313" key="3">
    <source>
        <dbReference type="Proteomes" id="UP000250321"/>
    </source>
</evidence>
<dbReference type="Proteomes" id="UP000250321">
    <property type="component" value="Unassembled WGS sequence"/>
</dbReference>
<reference evidence="2 3" key="1">
    <citation type="submission" date="2018-02" db="EMBL/GenBank/DDBJ databases">
        <title>Draft genome of wild Prunus yedoensis var. nudiflora.</title>
        <authorList>
            <person name="Baek S."/>
            <person name="Kim J.-H."/>
            <person name="Choi K."/>
            <person name="Kim G.-B."/>
            <person name="Cho A."/>
            <person name="Jang H."/>
            <person name="Shin C.-H."/>
            <person name="Yu H.-J."/>
            <person name="Mun J.-H."/>
        </authorList>
    </citation>
    <scope>NUCLEOTIDE SEQUENCE [LARGE SCALE GENOMIC DNA]</scope>
    <source>
        <strain evidence="3">cv. Jeju island</strain>
        <tissue evidence="2">Leaf</tissue>
    </source>
</reference>
<sequence>MTQPTSAPPPSRPPPPRPMQVSKSRMGSPATTNARKKASESSTQFFQAPKSAPAAARGPGVSSIDELEDFAMG</sequence>
<gene>
    <name evidence="2" type="ORF">Pyn_16164</name>
</gene>
<protein>
    <submittedName>
        <fullName evidence="2">Uncharacterized protein</fullName>
    </submittedName>
</protein>
<dbReference type="OrthoDB" id="1717591at2759"/>
<name>A0A314Y8K4_PRUYE</name>
<evidence type="ECO:0000313" key="2">
    <source>
        <dbReference type="EMBL" id="PQQ02603.1"/>
    </source>
</evidence>
<keyword evidence="3" id="KW-1185">Reference proteome</keyword>
<feature type="compositionally biased region" description="Pro residues" evidence="1">
    <location>
        <begin position="1"/>
        <end position="18"/>
    </location>
</feature>
<proteinExistence type="predicted"/>
<organism evidence="2 3">
    <name type="scientific">Prunus yedoensis var. nudiflora</name>
    <dbReference type="NCBI Taxonomy" id="2094558"/>
    <lineage>
        <taxon>Eukaryota</taxon>
        <taxon>Viridiplantae</taxon>
        <taxon>Streptophyta</taxon>
        <taxon>Embryophyta</taxon>
        <taxon>Tracheophyta</taxon>
        <taxon>Spermatophyta</taxon>
        <taxon>Magnoliopsida</taxon>
        <taxon>eudicotyledons</taxon>
        <taxon>Gunneridae</taxon>
        <taxon>Pentapetalae</taxon>
        <taxon>rosids</taxon>
        <taxon>fabids</taxon>
        <taxon>Rosales</taxon>
        <taxon>Rosaceae</taxon>
        <taxon>Amygdaloideae</taxon>
        <taxon>Amygdaleae</taxon>
        <taxon>Prunus</taxon>
    </lineage>
</organism>
<evidence type="ECO:0000256" key="1">
    <source>
        <dbReference type="SAM" id="MobiDB-lite"/>
    </source>
</evidence>
<dbReference type="EMBL" id="PJQY01001450">
    <property type="protein sequence ID" value="PQQ02603.1"/>
    <property type="molecule type" value="Genomic_DNA"/>
</dbReference>
<dbReference type="STRING" id="2094558.A0A314Y8K4"/>
<feature type="region of interest" description="Disordered" evidence="1">
    <location>
        <begin position="1"/>
        <end position="73"/>
    </location>
</feature>
<dbReference type="AlphaFoldDB" id="A0A314Y8K4"/>
<feature type="compositionally biased region" description="Polar residues" evidence="1">
    <location>
        <begin position="21"/>
        <end position="33"/>
    </location>
</feature>
<accession>A0A314Y8K4</accession>
<comment type="caution">
    <text evidence="2">The sequence shown here is derived from an EMBL/GenBank/DDBJ whole genome shotgun (WGS) entry which is preliminary data.</text>
</comment>